<evidence type="ECO:0000313" key="6">
    <source>
        <dbReference type="EMBL" id="AUG87323.1"/>
    </source>
</evidence>
<name>A0A2H5BLZ7_9CAUD</name>
<dbReference type="SMART" id="SM00857">
    <property type="entry name" value="Resolvase"/>
    <property type="match status" value="1"/>
</dbReference>
<dbReference type="Pfam" id="PF00239">
    <property type="entry name" value="Resolvase"/>
    <property type="match status" value="1"/>
</dbReference>
<dbReference type="GO" id="GO:0003677">
    <property type="term" value="F:DNA binding"/>
    <property type="evidence" value="ECO:0007669"/>
    <property type="project" value="UniProtKB-KW"/>
</dbReference>
<dbReference type="Gene3D" id="3.90.1750.20">
    <property type="entry name" value="Putative Large Serine Recombinase, Chain B, Domain 2"/>
    <property type="match status" value="1"/>
</dbReference>
<dbReference type="PANTHER" id="PTHR30461:SF2">
    <property type="entry name" value="SERINE RECOMBINASE PINE-RELATED"/>
    <property type="match status" value="1"/>
</dbReference>
<keyword evidence="2" id="KW-0233">DNA recombination</keyword>
<dbReference type="SUPFAM" id="SSF53041">
    <property type="entry name" value="Resolvase-like"/>
    <property type="match status" value="1"/>
</dbReference>
<evidence type="ECO:0000256" key="3">
    <source>
        <dbReference type="SAM" id="Coils"/>
    </source>
</evidence>
<dbReference type="Gene3D" id="3.40.50.1390">
    <property type="entry name" value="Resolvase, N-terminal catalytic domain"/>
    <property type="match status" value="1"/>
</dbReference>
<reference evidence="7" key="1">
    <citation type="submission" date="2017-11" db="EMBL/GenBank/DDBJ databases">
        <authorList>
            <person name="Han C.G."/>
        </authorList>
    </citation>
    <scope>NUCLEOTIDE SEQUENCE [LARGE SCALE GENOMIC DNA]</scope>
</reference>
<proteinExistence type="predicted"/>
<feature type="region of interest" description="Disordered" evidence="4">
    <location>
        <begin position="175"/>
        <end position="214"/>
    </location>
</feature>
<dbReference type="GO" id="GO:0000150">
    <property type="term" value="F:DNA strand exchange activity"/>
    <property type="evidence" value="ECO:0007669"/>
    <property type="project" value="InterPro"/>
</dbReference>
<keyword evidence="7" id="KW-1185">Reference proteome</keyword>
<dbReference type="EMBL" id="MG593803">
    <property type="protein sequence ID" value="AUG87323.1"/>
    <property type="molecule type" value="Genomic_DNA"/>
</dbReference>
<feature type="compositionally biased region" description="Basic and acidic residues" evidence="4">
    <location>
        <begin position="175"/>
        <end position="186"/>
    </location>
</feature>
<dbReference type="InterPro" id="IPR036162">
    <property type="entry name" value="Resolvase-like_N_sf"/>
</dbReference>
<organism evidence="6 7">
    <name type="scientific">Streptomyces phage Rowa</name>
    <dbReference type="NCBI Taxonomy" id="2059883"/>
    <lineage>
        <taxon>Viruses</taxon>
        <taxon>Duplodnaviria</taxon>
        <taxon>Heunggongvirae</taxon>
        <taxon>Uroviricota</taxon>
        <taxon>Caudoviricetes</taxon>
        <taxon>Rowavirus</taxon>
        <taxon>Rowavirus rowa</taxon>
    </lineage>
</organism>
<dbReference type="PROSITE" id="PS51737">
    <property type="entry name" value="RECOMBINASE_DNA_BIND"/>
    <property type="match status" value="1"/>
</dbReference>
<dbReference type="CDD" id="cd00338">
    <property type="entry name" value="Ser_Recombinase"/>
    <property type="match status" value="1"/>
</dbReference>
<feature type="coiled-coil region" evidence="3">
    <location>
        <begin position="450"/>
        <end position="502"/>
    </location>
</feature>
<dbReference type="InterPro" id="IPR006119">
    <property type="entry name" value="Resolv_N"/>
</dbReference>
<keyword evidence="3" id="KW-0175">Coiled coil</keyword>
<evidence type="ECO:0000256" key="4">
    <source>
        <dbReference type="SAM" id="MobiDB-lite"/>
    </source>
</evidence>
<dbReference type="InterPro" id="IPR011109">
    <property type="entry name" value="DNA_bind_recombinase_dom"/>
</dbReference>
<evidence type="ECO:0000259" key="5">
    <source>
        <dbReference type="PROSITE" id="PS51737"/>
    </source>
</evidence>
<dbReference type="InterPro" id="IPR038109">
    <property type="entry name" value="DNA_bind_recomb_sf"/>
</dbReference>
<evidence type="ECO:0000313" key="7">
    <source>
        <dbReference type="Proteomes" id="UP000240214"/>
    </source>
</evidence>
<dbReference type="PANTHER" id="PTHR30461">
    <property type="entry name" value="DNA-INVERTASE FROM LAMBDOID PROPHAGE"/>
    <property type="match status" value="1"/>
</dbReference>
<sequence length="571" mass="64195">MTGRRADYQTLVSLGLSEDDMRAMGLWDPAEGDPETLMDLYLRRSTKREDVATLRGHLRDAVRYASQTDRTIRHVWFEQLSASKTYVRRREFEKATQAVLDGMSKTLGVWKTDRFDRRGMGAVGRLLDEFDTRRAGLVSITEGLDSRQRGARMLFALLSERAREEAKDIALRVKAGHDAHKEENRRGTGKPPFGTLSPRTADGKPSGKVEPNPDEFETARRLLDLLLGTAEGLPDEWADKEGQPLTTKDVAHILNVEKRTTRGGHTWSPTAVSKLAQSPLFYGMVPVRERKTDEHGNPLGEWKGYGEPATDEKGNVRMCGTGVGKPAEFWRVRELIRSRTNEDFGKGQPGAKYLGTGVYRCGRLRDKGKGKEEHCLASMSHRGGRYRCQDRQTRGAVVCEGCTTLCERIDAAVGNAWLAHVAALEPGDPVLLEIGRRWLAFSNPEDQAARENTLKSLDSAKARLKKLEDDYYVFGRVSDERYEELSEKLSTTIQNMTQQLEELDHGQDYSVFSDGETLRETWMETDVPTRRMLLRCALGKKGVIVLPAKRQGDPTPIEDRLIFDWLSGVPA</sequence>
<gene>
    <name evidence="6" type="ORF">SEA_ROWA_59</name>
</gene>
<feature type="domain" description="Recombinase" evidence="5">
    <location>
        <begin position="192"/>
        <end position="342"/>
    </location>
</feature>
<protein>
    <submittedName>
        <fullName evidence="6">Integrase</fullName>
    </submittedName>
</protein>
<evidence type="ECO:0000256" key="1">
    <source>
        <dbReference type="ARBA" id="ARBA00023125"/>
    </source>
</evidence>
<dbReference type="Proteomes" id="UP000240214">
    <property type="component" value="Segment"/>
</dbReference>
<dbReference type="InterPro" id="IPR050639">
    <property type="entry name" value="SSR_resolvase"/>
</dbReference>
<evidence type="ECO:0000256" key="2">
    <source>
        <dbReference type="ARBA" id="ARBA00023172"/>
    </source>
</evidence>
<keyword evidence="1" id="KW-0238">DNA-binding</keyword>
<accession>A0A2H5BLZ7</accession>